<name>A0A8H3DSV6_9AGAM</name>
<dbReference type="Pfam" id="PF00646">
    <property type="entry name" value="F-box"/>
    <property type="match status" value="1"/>
</dbReference>
<proteinExistence type="predicted"/>
<evidence type="ECO:0000256" key="1">
    <source>
        <dbReference type="SAM" id="MobiDB-lite"/>
    </source>
</evidence>
<dbReference type="AlphaFoldDB" id="A0A8H3DSV6"/>
<evidence type="ECO:0000313" key="4">
    <source>
        <dbReference type="Proteomes" id="UP000663827"/>
    </source>
</evidence>
<dbReference type="Proteomes" id="UP000663827">
    <property type="component" value="Unassembled WGS sequence"/>
</dbReference>
<reference evidence="3" key="1">
    <citation type="submission" date="2021-01" db="EMBL/GenBank/DDBJ databases">
        <authorList>
            <person name="Kaushik A."/>
        </authorList>
    </citation>
    <scope>NUCLEOTIDE SEQUENCE</scope>
    <source>
        <strain evidence="3">AG5</strain>
    </source>
</reference>
<evidence type="ECO:0000259" key="2">
    <source>
        <dbReference type="PROSITE" id="PS50181"/>
    </source>
</evidence>
<gene>
    <name evidence="3" type="ORF">RDB_LOCUS34440</name>
</gene>
<protein>
    <recommendedName>
        <fullName evidence="2">F-box domain-containing protein</fullName>
    </recommendedName>
</protein>
<dbReference type="SMART" id="SM00256">
    <property type="entry name" value="FBOX"/>
    <property type="match status" value="1"/>
</dbReference>
<dbReference type="InterPro" id="IPR001810">
    <property type="entry name" value="F-box_dom"/>
</dbReference>
<dbReference type="EMBL" id="CAJNJQ010000676">
    <property type="protein sequence ID" value="CAE7093696.1"/>
    <property type="molecule type" value="Genomic_DNA"/>
</dbReference>
<dbReference type="SUPFAM" id="SSF81383">
    <property type="entry name" value="F-box domain"/>
    <property type="match status" value="1"/>
</dbReference>
<organism evidence="3 4">
    <name type="scientific">Rhizoctonia solani</name>
    <dbReference type="NCBI Taxonomy" id="456999"/>
    <lineage>
        <taxon>Eukaryota</taxon>
        <taxon>Fungi</taxon>
        <taxon>Dikarya</taxon>
        <taxon>Basidiomycota</taxon>
        <taxon>Agaricomycotina</taxon>
        <taxon>Agaricomycetes</taxon>
        <taxon>Cantharellales</taxon>
        <taxon>Ceratobasidiaceae</taxon>
        <taxon>Rhizoctonia</taxon>
    </lineage>
</organism>
<dbReference type="PROSITE" id="PS50181">
    <property type="entry name" value="FBOX"/>
    <property type="match status" value="1"/>
</dbReference>
<feature type="compositionally biased region" description="Polar residues" evidence="1">
    <location>
        <begin position="1"/>
        <end position="19"/>
    </location>
</feature>
<sequence length="701" mass="80164">MVTTRSGATSSGNHATTPKRQWKPEATFSPDTSRRRKRARISNVQVNSSGESLKYHGIVDMPEEIFSEIVSRLHPGDLLSLSQTCKLLRDSLMKQSAARIWKSAEGNVPHLPMYPWSDMTPPAYAALLFSKSCTACGKHTLNKLDPYLLVRFCSICREVDLTEISKWDPYTKMFYKLVVKTNIIQLPTKNKARRPPGSGFREYCLSQDLESIRDAYQTLLRVGCNTALRRWKEEQREEVQLRNQFALRLQKILRRLRDLGWKDKEFDMGYNKPWNALVNQPHPLTDRAWTNILPKLIPILEAKRASLEVAAKQQHRKARLDRISTLFELFTLKVHPLASFIRALGFNPELRDTDSNDTTPSVVKFLKSTPFPDVETATKWPWIANVIETDITLQELDNLFCENMIDLSERAFDWRRDIEKPLVLTIFAARTESNDLSLEDVGWEAECELTVGGGQPPITIGLLTRFLLRADTVFCRNNQVSQLKEEFSYYPYLTSTFGSQHWSSDGLITTTVSSYQRHGLAEKATKALLKGLDMVDASYLELAVMGEVFVCESCRMQKAKDWKGMVQHYLDELRSWDVSLLVNPRFKTRHPVDFANAHSISYDRNGAPLIRVVTAQEIADMATAATQPGDPNACIPCKNYARMYVSTNMEAMECHLYKSHFISLPVVEGIHYEPAVGSANFLQSGAEWKHRWDTYYDEHDE</sequence>
<evidence type="ECO:0000313" key="3">
    <source>
        <dbReference type="EMBL" id="CAE7093696.1"/>
    </source>
</evidence>
<feature type="region of interest" description="Disordered" evidence="1">
    <location>
        <begin position="1"/>
        <end position="39"/>
    </location>
</feature>
<feature type="domain" description="F-box" evidence="2">
    <location>
        <begin position="55"/>
        <end position="104"/>
    </location>
</feature>
<comment type="caution">
    <text evidence="3">The sequence shown here is derived from an EMBL/GenBank/DDBJ whole genome shotgun (WGS) entry which is preliminary data.</text>
</comment>
<dbReference type="InterPro" id="IPR036047">
    <property type="entry name" value="F-box-like_dom_sf"/>
</dbReference>
<dbReference type="CDD" id="cd09917">
    <property type="entry name" value="F-box_SF"/>
    <property type="match status" value="1"/>
</dbReference>
<accession>A0A8H3DSV6</accession>